<dbReference type="Proteomes" id="UP000515135">
    <property type="component" value="Unplaced"/>
</dbReference>
<dbReference type="RefSeq" id="XP_019639862.1">
    <property type="nucleotide sequence ID" value="XM_019784303.1"/>
</dbReference>
<dbReference type="RefSeq" id="XP_019639863.1">
    <property type="nucleotide sequence ID" value="XM_019784304.1"/>
</dbReference>
<name>A0A6P4ZSP4_BRABE</name>
<evidence type="ECO:0000256" key="1">
    <source>
        <dbReference type="SAM" id="SignalP"/>
    </source>
</evidence>
<gene>
    <name evidence="3 4" type="primary">LOC109481710</name>
</gene>
<dbReference type="GeneID" id="109481710"/>
<evidence type="ECO:0000313" key="2">
    <source>
        <dbReference type="Proteomes" id="UP000515135"/>
    </source>
</evidence>
<protein>
    <submittedName>
        <fullName evidence="3 4">Uncharacterized protein LOC109481710</fullName>
    </submittedName>
</protein>
<feature type="signal peptide" evidence="1">
    <location>
        <begin position="1"/>
        <end position="28"/>
    </location>
</feature>
<dbReference type="OrthoDB" id="10318332at2759"/>
<dbReference type="AlphaFoldDB" id="A0A6P4ZSP4"/>
<accession>A0A6P4ZSP4</accession>
<feature type="chain" id="PRO_5044647687" evidence="1">
    <location>
        <begin position="29"/>
        <end position="160"/>
    </location>
</feature>
<sequence>MAGRMTLWLPTLAIAFFVFVCGSVPVQAEEKRLAEMDIARDQAAKIAREQLAAKLAAITGKRSAEKRIAQSIVTGAKAGRIQDAARQDAIDNILEKLGKRSAELSVGEDWADEARLAFLENLLSDVGGKRKRLAEVDIGSARGNAQANDALRGLVAGLEG</sequence>
<organism evidence="2 4">
    <name type="scientific">Branchiostoma belcheri</name>
    <name type="common">Amphioxus</name>
    <dbReference type="NCBI Taxonomy" id="7741"/>
    <lineage>
        <taxon>Eukaryota</taxon>
        <taxon>Metazoa</taxon>
        <taxon>Chordata</taxon>
        <taxon>Cephalochordata</taxon>
        <taxon>Leptocardii</taxon>
        <taxon>Amphioxiformes</taxon>
        <taxon>Branchiostomatidae</taxon>
        <taxon>Branchiostoma</taxon>
    </lineage>
</organism>
<evidence type="ECO:0000313" key="4">
    <source>
        <dbReference type="RefSeq" id="XP_019639863.1"/>
    </source>
</evidence>
<keyword evidence="1" id="KW-0732">Signal</keyword>
<keyword evidence="2" id="KW-1185">Reference proteome</keyword>
<evidence type="ECO:0000313" key="3">
    <source>
        <dbReference type="RefSeq" id="XP_019639862.1"/>
    </source>
</evidence>
<reference evidence="3 4" key="1">
    <citation type="submission" date="2025-04" db="UniProtKB">
        <authorList>
            <consortium name="RefSeq"/>
        </authorList>
    </citation>
    <scope>IDENTIFICATION</scope>
    <source>
        <tissue evidence="3 4">Gonad</tissue>
    </source>
</reference>
<dbReference type="KEGG" id="bbel:109481710"/>
<proteinExistence type="predicted"/>